<name>A0A7T5R379_9BACT</name>
<dbReference type="Pfam" id="PF06429">
    <property type="entry name" value="Flg_bbr_C"/>
    <property type="match status" value="1"/>
</dbReference>
<dbReference type="AlphaFoldDB" id="A0A7T5R379"/>
<dbReference type="Proteomes" id="UP000595362">
    <property type="component" value="Chromosome"/>
</dbReference>
<dbReference type="EMBL" id="CP066681">
    <property type="protein sequence ID" value="QQG36728.1"/>
    <property type="molecule type" value="Genomic_DNA"/>
</dbReference>
<feature type="domain" description="Flagellar basal-body/hook protein C-terminal" evidence="3">
    <location>
        <begin position="89"/>
        <end position="130"/>
    </location>
</feature>
<feature type="domain" description="Flagellar basal body rod protein N-terminal" evidence="2">
    <location>
        <begin position="5"/>
        <end position="33"/>
    </location>
</feature>
<evidence type="ECO:0000259" key="3">
    <source>
        <dbReference type="Pfam" id="PF06429"/>
    </source>
</evidence>
<dbReference type="InterPro" id="IPR010930">
    <property type="entry name" value="Flg_bb/hook_C_dom"/>
</dbReference>
<proteinExistence type="inferred from homology"/>
<dbReference type="InterPro" id="IPR001444">
    <property type="entry name" value="Flag_bb_rod_N"/>
</dbReference>
<keyword evidence="4" id="KW-0282">Flagellum</keyword>
<sequence length="137" mass="14440">MINAIQIALSGLTAASRKVEASASNIANMQTTGSLDNPEEAPYTPLATQQTALTDGQGNGLGVKSDFVPQTQPFIPAYDPDSPFANADGMIGVPNIDLAGEAVNLNIAKATYKANAAVIRTEKEMTDELLKTFDRKV</sequence>
<dbReference type="Pfam" id="PF00460">
    <property type="entry name" value="Flg_bb_rod"/>
    <property type="match status" value="1"/>
</dbReference>
<gene>
    <name evidence="4" type="ORF">HYS17_02840</name>
</gene>
<protein>
    <submittedName>
        <fullName evidence="4">Flagellar biosynthesis protein FlgC</fullName>
    </submittedName>
</protein>
<evidence type="ECO:0000313" key="4">
    <source>
        <dbReference type="EMBL" id="QQG36728.1"/>
    </source>
</evidence>
<organism evidence="4 5">
    <name type="scientific">Micavibrio aeruginosavorus</name>
    <dbReference type="NCBI Taxonomy" id="349221"/>
    <lineage>
        <taxon>Bacteria</taxon>
        <taxon>Pseudomonadati</taxon>
        <taxon>Bdellovibrionota</taxon>
        <taxon>Bdellovibrionia</taxon>
        <taxon>Bdellovibrionales</taxon>
        <taxon>Pseudobdellovibrionaceae</taxon>
        <taxon>Micavibrio</taxon>
    </lineage>
</organism>
<evidence type="ECO:0000313" key="5">
    <source>
        <dbReference type="Proteomes" id="UP000595362"/>
    </source>
</evidence>
<reference evidence="4 5" key="1">
    <citation type="submission" date="2020-07" db="EMBL/GenBank/DDBJ databases">
        <title>Huge and variable diversity of episymbiotic CPR bacteria and DPANN archaea in groundwater ecosystems.</title>
        <authorList>
            <person name="He C.Y."/>
            <person name="Keren R."/>
            <person name="Whittaker M."/>
            <person name="Farag I.F."/>
            <person name="Doudna J."/>
            <person name="Cate J.H.D."/>
            <person name="Banfield J.F."/>
        </authorList>
    </citation>
    <scope>NUCLEOTIDE SEQUENCE [LARGE SCALE GENOMIC DNA]</scope>
    <source>
        <strain evidence="4">NC_groundwater_70_Ag_B-0.1um_54_66</strain>
    </source>
</reference>
<evidence type="ECO:0000259" key="2">
    <source>
        <dbReference type="Pfam" id="PF00460"/>
    </source>
</evidence>
<accession>A0A7T5R379</accession>
<keyword evidence="4" id="KW-0966">Cell projection</keyword>
<keyword evidence="4" id="KW-0969">Cilium</keyword>
<comment type="similarity">
    <text evidence="1">Belongs to the flagella basal body rod proteins family.</text>
</comment>
<evidence type="ECO:0000256" key="1">
    <source>
        <dbReference type="ARBA" id="ARBA00009677"/>
    </source>
</evidence>